<dbReference type="InterPro" id="IPR054443">
    <property type="entry name" value="Y3-like_dom"/>
</dbReference>
<comment type="caution">
    <text evidence="4">The sequence shown here is derived from an EMBL/GenBank/DDBJ whole genome shotgun (WGS) entry which is preliminary data.</text>
</comment>
<protein>
    <submittedName>
        <fullName evidence="4">Uu.00g116680.m01.CDS01</fullName>
    </submittedName>
</protein>
<feature type="region of interest" description="Disordered" evidence="1">
    <location>
        <begin position="154"/>
        <end position="173"/>
    </location>
</feature>
<evidence type="ECO:0000256" key="1">
    <source>
        <dbReference type="SAM" id="MobiDB-lite"/>
    </source>
</evidence>
<dbReference type="Proteomes" id="UP001295740">
    <property type="component" value="Unassembled WGS sequence"/>
</dbReference>
<feature type="chain" id="PRO_5042595269" evidence="2">
    <location>
        <begin position="21"/>
        <end position="429"/>
    </location>
</feature>
<reference evidence="4" key="1">
    <citation type="submission" date="2023-10" db="EMBL/GenBank/DDBJ databases">
        <authorList>
            <person name="Hackl T."/>
        </authorList>
    </citation>
    <scope>NUCLEOTIDE SEQUENCE</scope>
</reference>
<evidence type="ECO:0000313" key="5">
    <source>
        <dbReference type="Proteomes" id="UP001295740"/>
    </source>
</evidence>
<keyword evidence="2" id="KW-0732">Signal</keyword>
<feature type="signal peptide" evidence="2">
    <location>
        <begin position="1"/>
        <end position="20"/>
    </location>
</feature>
<accession>A0AAI8YGV0</accession>
<evidence type="ECO:0000259" key="3">
    <source>
        <dbReference type="Pfam" id="PF22803"/>
    </source>
</evidence>
<feature type="region of interest" description="Disordered" evidence="1">
    <location>
        <begin position="373"/>
        <end position="429"/>
    </location>
</feature>
<gene>
    <name evidence="4" type="ORF">KHLLAP_LOCUS4742</name>
</gene>
<sequence>MKTSTIFLIASSAAIHGAYAGCYGGLSWGAERSYANQAVDDFCDPSKHTSFTQEGFYAGQTKAYCYTLSAAKKADFSVVWGGQGDHDLAQSDCVLRFKNEINGCGSGGSTTTSDWTFTADPNDGACDAPSEKRQVRFAAPSLSTSLTKSNVISGSSSGIDMNRRRSVSAGPDGDDPYKWQNNWALSKKLRNKAIKSVKAQWIEQGLLPADRFLGRHRSKWPKICGEDISYEASQPINQFYHQVEREVDRLRPLRLGTQDTNQKAYEAVKSRWEMRGIWIKSWGEVPGRMWWHEYSKQDRRGNPGLTPDDPPEFLHIMLQLGPGYEPPDRLDENTTFRPAHYLDPSYEEDLIRMRGISKKNILAEHELIQERKVGGTKRKLPREYDEEEPDPSALTLTPGTFKQRLEDMAESSSTRPIKKMKRRGGREQD</sequence>
<dbReference type="Pfam" id="PF22803">
    <property type="entry name" value="GBD_Y3"/>
    <property type="match status" value="1"/>
</dbReference>
<feature type="compositionally biased region" description="Basic residues" evidence="1">
    <location>
        <begin position="416"/>
        <end position="429"/>
    </location>
</feature>
<name>A0AAI8YGV0_9PEZI</name>
<proteinExistence type="predicted"/>
<evidence type="ECO:0000256" key="2">
    <source>
        <dbReference type="SAM" id="SignalP"/>
    </source>
</evidence>
<dbReference type="AlphaFoldDB" id="A0AAI8YGV0"/>
<organism evidence="4 5">
    <name type="scientific">Anthostomella pinea</name>
    <dbReference type="NCBI Taxonomy" id="933095"/>
    <lineage>
        <taxon>Eukaryota</taxon>
        <taxon>Fungi</taxon>
        <taxon>Dikarya</taxon>
        <taxon>Ascomycota</taxon>
        <taxon>Pezizomycotina</taxon>
        <taxon>Sordariomycetes</taxon>
        <taxon>Xylariomycetidae</taxon>
        <taxon>Xylariales</taxon>
        <taxon>Xylariaceae</taxon>
        <taxon>Anthostomella</taxon>
    </lineage>
</organism>
<keyword evidence="5" id="KW-1185">Reference proteome</keyword>
<feature type="domain" description="Glycan binding protein Y3-like" evidence="3">
    <location>
        <begin position="37"/>
        <end position="126"/>
    </location>
</feature>
<evidence type="ECO:0000313" key="4">
    <source>
        <dbReference type="EMBL" id="CAJ2504274.1"/>
    </source>
</evidence>
<dbReference type="EMBL" id="CAUWAG010000006">
    <property type="protein sequence ID" value="CAJ2504274.1"/>
    <property type="molecule type" value="Genomic_DNA"/>
</dbReference>